<evidence type="ECO:0000313" key="2">
    <source>
        <dbReference type="EMBL" id="GBF79856.1"/>
    </source>
</evidence>
<dbReference type="AlphaFoldDB" id="A0A401IF65"/>
<dbReference type="Proteomes" id="UP000287247">
    <property type="component" value="Unassembled WGS sequence"/>
</dbReference>
<name>A0A401IF65_APHSA</name>
<keyword evidence="3" id="KW-1185">Reference proteome</keyword>
<comment type="caution">
    <text evidence="2">The sequence shown here is derived from an EMBL/GenBank/DDBJ whole genome shotgun (WGS) entry which is preliminary data.</text>
</comment>
<sequence length="124" mass="14313">MAKNTGKGYHHGSLDKSSPAYNPKTEQWAKRDAETGRFMDVEQNGEPFKSIRNLKTSLNEYLEQLSETNLQIAYQFIADLVEKEREEATVELLEIPDLLEDIELAKQDIAQGELTDWREIRQDV</sequence>
<protein>
    <submittedName>
        <fullName evidence="2">Uncharacterized protein</fullName>
    </submittedName>
</protein>
<dbReference type="EMBL" id="BDQK01000005">
    <property type="protein sequence ID" value="GBF79856.1"/>
    <property type="molecule type" value="Genomic_DNA"/>
</dbReference>
<feature type="region of interest" description="Disordered" evidence="1">
    <location>
        <begin position="1"/>
        <end position="35"/>
    </location>
</feature>
<evidence type="ECO:0000256" key="1">
    <source>
        <dbReference type="SAM" id="MobiDB-lite"/>
    </source>
</evidence>
<gene>
    <name evidence="2" type="ORF">AsFPU1_1256</name>
</gene>
<proteinExistence type="predicted"/>
<accession>A0A401IF65</accession>
<reference evidence="3" key="1">
    <citation type="submission" date="2017-05" db="EMBL/GenBank/DDBJ databases">
        <title>Physiological properties and genetic analysis related to exopolysaccharide production of fresh-water unicellular cyanobacterium Aphanothece sacrum, Suizenji Nori, that has been cultured as a food source in Japan.</title>
        <authorList>
            <person name="Kanesaki Y."/>
            <person name="Yoshikawa S."/>
            <person name="Ohki K."/>
        </authorList>
    </citation>
    <scope>NUCLEOTIDE SEQUENCE [LARGE SCALE GENOMIC DNA]</scope>
    <source>
        <strain evidence="3">FPU1</strain>
    </source>
</reference>
<organism evidence="2 3">
    <name type="scientific">Aphanothece sacrum FPU1</name>
    <dbReference type="NCBI Taxonomy" id="1920663"/>
    <lineage>
        <taxon>Bacteria</taxon>
        <taxon>Bacillati</taxon>
        <taxon>Cyanobacteriota</taxon>
        <taxon>Cyanophyceae</taxon>
        <taxon>Oscillatoriophycideae</taxon>
        <taxon>Chroococcales</taxon>
        <taxon>Aphanothecaceae</taxon>
        <taxon>Aphanothece</taxon>
    </lineage>
</organism>
<evidence type="ECO:0000313" key="3">
    <source>
        <dbReference type="Proteomes" id="UP000287247"/>
    </source>
</evidence>
<dbReference type="RefSeq" id="WP_227873602.1">
    <property type="nucleotide sequence ID" value="NZ_BDQK01000005.1"/>
</dbReference>